<keyword evidence="2" id="KW-1003">Cell membrane</keyword>
<protein>
    <submittedName>
        <fullName evidence="8">YitT family protein</fullName>
    </submittedName>
</protein>
<feature type="transmembrane region" description="Helical" evidence="6">
    <location>
        <begin position="87"/>
        <end position="108"/>
    </location>
</feature>
<dbReference type="AlphaFoldDB" id="A0A9X4MGG9"/>
<keyword evidence="4 6" id="KW-1133">Transmembrane helix</keyword>
<accession>A0A9X4MGG9</accession>
<dbReference type="Pfam" id="PF02588">
    <property type="entry name" value="YitT_membrane"/>
    <property type="match status" value="1"/>
</dbReference>
<comment type="subcellular location">
    <subcellularLocation>
        <location evidence="1">Cell membrane</location>
        <topology evidence="1">Multi-pass membrane protein</topology>
    </subcellularLocation>
</comment>
<feature type="transmembrane region" description="Helical" evidence="6">
    <location>
        <begin position="20"/>
        <end position="37"/>
    </location>
</feature>
<dbReference type="GO" id="GO:0005886">
    <property type="term" value="C:plasma membrane"/>
    <property type="evidence" value="ECO:0007669"/>
    <property type="project" value="UniProtKB-SubCell"/>
</dbReference>
<comment type="caution">
    <text evidence="8">The sequence shown here is derived from an EMBL/GenBank/DDBJ whole genome shotgun (WGS) entry which is preliminary data.</text>
</comment>
<evidence type="ECO:0000256" key="4">
    <source>
        <dbReference type="ARBA" id="ARBA00022989"/>
    </source>
</evidence>
<evidence type="ECO:0000256" key="6">
    <source>
        <dbReference type="SAM" id="Phobius"/>
    </source>
</evidence>
<dbReference type="Pfam" id="PF10035">
    <property type="entry name" value="DUF2179"/>
    <property type="match status" value="1"/>
</dbReference>
<feature type="transmembrane region" description="Helical" evidence="6">
    <location>
        <begin position="114"/>
        <end position="132"/>
    </location>
</feature>
<feature type="domain" description="DUF2179" evidence="7">
    <location>
        <begin position="227"/>
        <end position="279"/>
    </location>
</feature>
<dbReference type="Proteomes" id="UP001154240">
    <property type="component" value="Unassembled WGS sequence"/>
</dbReference>
<dbReference type="EMBL" id="JAPHEH010000001">
    <property type="protein sequence ID" value="MDG4475800.1"/>
    <property type="molecule type" value="Genomic_DNA"/>
</dbReference>
<reference evidence="8" key="2">
    <citation type="submission" date="2022-10" db="EMBL/GenBank/DDBJ databases">
        <authorList>
            <person name="Aronson H.S."/>
        </authorList>
    </citation>
    <scope>NUCLEOTIDE SEQUENCE</scope>
    <source>
        <strain evidence="8">RS19-109</strain>
    </source>
</reference>
<reference evidence="8" key="1">
    <citation type="journal article" date="2022" name="bioRxiv">
        <title>Thiovibrio frasassiensisgen. nov., sp. nov., an autotrophic, elemental sulfur disproportionating bacterium isolated from sulfidic karst sediment, and proposal of Thiovibrionaceae fam. nov.</title>
        <authorList>
            <person name="Aronson H."/>
            <person name="Thomas C."/>
            <person name="Bhattacharyya M."/>
            <person name="Eckstein S."/>
            <person name="Jensen S."/>
            <person name="Barco R."/>
            <person name="Macalady J."/>
            <person name="Amend J."/>
        </authorList>
    </citation>
    <scope>NUCLEOTIDE SEQUENCE</scope>
    <source>
        <strain evidence="8">RS19-109</strain>
    </source>
</reference>
<dbReference type="InterPro" id="IPR015867">
    <property type="entry name" value="N-reg_PII/ATP_PRibTrfase_C"/>
</dbReference>
<dbReference type="InterPro" id="IPR019264">
    <property type="entry name" value="DUF2179"/>
</dbReference>
<evidence type="ECO:0000256" key="1">
    <source>
        <dbReference type="ARBA" id="ARBA00004651"/>
    </source>
</evidence>
<keyword evidence="5 6" id="KW-0472">Membrane</keyword>
<evidence type="ECO:0000313" key="9">
    <source>
        <dbReference type="Proteomes" id="UP001154240"/>
    </source>
</evidence>
<evidence type="ECO:0000256" key="5">
    <source>
        <dbReference type="ARBA" id="ARBA00023136"/>
    </source>
</evidence>
<dbReference type="InterPro" id="IPR051461">
    <property type="entry name" value="UPF0750_membrane"/>
</dbReference>
<feature type="transmembrane region" description="Helical" evidence="6">
    <location>
        <begin position="152"/>
        <end position="175"/>
    </location>
</feature>
<proteinExistence type="predicted"/>
<evidence type="ECO:0000256" key="2">
    <source>
        <dbReference type="ARBA" id="ARBA00022475"/>
    </source>
</evidence>
<evidence type="ECO:0000256" key="3">
    <source>
        <dbReference type="ARBA" id="ARBA00022692"/>
    </source>
</evidence>
<dbReference type="PANTHER" id="PTHR33545:SF5">
    <property type="entry name" value="UPF0750 MEMBRANE PROTEIN YITT"/>
    <property type="match status" value="1"/>
</dbReference>
<name>A0A9X4MGG9_9BACT</name>
<dbReference type="Gene3D" id="3.30.70.120">
    <property type="match status" value="1"/>
</dbReference>
<dbReference type="CDD" id="cd16380">
    <property type="entry name" value="YitT_C"/>
    <property type="match status" value="1"/>
</dbReference>
<feature type="transmembrane region" description="Helical" evidence="6">
    <location>
        <begin position="64"/>
        <end position="82"/>
    </location>
</feature>
<sequence length="290" mass="31704">MKNSPQTLFLSPQQVVQDVLLIVMGSVLCATAINGILIRQNFVTGGITGISLIIHKFIPGVHLGWIYVVLNVPLFALAWMAVGRRFFFYSIFGALSLTLAIAFVHLDINLDDKMLNALLAGLILGVGAGLCLRSAGSQGGTDILSVMLMQRFSVGIGNTVLAVNAIVLLLVSIFYSIEALLYTLIVLYVASKCVNLVVTGLSQRKAVFIISAQWEEISREILKDIRRGVTIIKGEGGYARNEEHILYAVVPLTELGQLKRLVQQIDPAAFVVINDTLEVVNYRIGNQPHW</sequence>
<gene>
    <name evidence="8" type="ORF">OLX77_06470</name>
</gene>
<dbReference type="PIRSF" id="PIRSF006483">
    <property type="entry name" value="Membrane_protein_YitT"/>
    <property type="match status" value="1"/>
</dbReference>
<keyword evidence="3 6" id="KW-0812">Transmembrane</keyword>
<evidence type="ECO:0000313" key="8">
    <source>
        <dbReference type="EMBL" id="MDG4475800.1"/>
    </source>
</evidence>
<organism evidence="8 9">
    <name type="scientific">Thiovibrio frasassiensis</name>
    <dbReference type="NCBI Taxonomy" id="2984131"/>
    <lineage>
        <taxon>Bacteria</taxon>
        <taxon>Pseudomonadati</taxon>
        <taxon>Thermodesulfobacteriota</taxon>
        <taxon>Desulfobulbia</taxon>
        <taxon>Desulfobulbales</taxon>
        <taxon>Thiovibrionaceae</taxon>
        <taxon>Thiovibrio</taxon>
    </lineage>
</organism>
<dbReference type="PANTHER" id="PTHR33545">
    <property type="entry name" value="UPF0750 MEMBRANE PROTEIN YITT-RELATED"/>
    <property type="match status" value="1"/>
</dbReference>
<evidence type="ECO:0000259" key="7">
    <source>
        <dbReference type="Pfam" id="PF10035"/>
    </source>
</evidence>
<dbReference type="InterPro" id="IPR003740">
    <property type="entry name" value="YitT"/>
</dbReference>
<keyword evidence="9" id="KW-1185">Reference proteome</keyword>
<feature type="transmembrane region" description="Helical" evidence="6">
    <location>
        <begin position="181"/>
        <end position="201"/>
    </location>
</feature>